<evidence type="ECO:0000256" key="3">
    <source>
        <dbReference type="ARBA" id="ARBA00022833"/>
    </source>
</evidence>
<dbReference type="Proteomes" id="UP001280121">
    <property type="component" value="Unassembled WGS sequence"/>
</dbReference>
<evidence type="ECO:0000313" key="8">
    <source>
        <dbReference type="Proteomes" id="UP001280121"/>
    </source>
</evidence>
<keyword evidence="8" id="KW-1185">Reference proteome</keyword>
<dbReference type="InterPro" id="IPR036875">
    <property type="entry name" value="Znf_CCHC_sf"/>
</dbReference>
<protein>
    <recommendedName>
        <fullName evidence="9">SWIM-type domain-containing protein</fullName>
    </recommendedName>
</protein>
<dbReference type="EMBL" id="JANJYI010000002">
    <property type="protein sequence ID" value="KAK2658247.1"/>
    <property type="molecule type" value="Genomic_DNA"/>
</dbReference>
<name>A0AAD9XFF0_9ROSI</name>
<keyword evidence="3" id="KW-0862">Zinc</keyword>
<dbReference type="PANTHER" id="PTHR31973">
    <property type="entry name" value="POLYPROTEIN, PUTATIVE-RELATED"/>
    <property type="match status" value="1"/>
</dbReference>
<keyword evidence="2 4" id="KW-0863">Zinc-finger</keyword>
<comment type="caution">
    <text evidence="7">The sequence shown here is derived from an EMBL/GenBank/DDBJ whole genome shotgun (WGS) entry which is preliminary data.</text>
</comment>
<proteinExistence type="predicted"/>
<dbReference type="SMART" id="SM00575">
    <property type="entry name" value="ZnF_PMZ"/>
    <property type="match status" value="1"/>
</dbReference>
<gene>
    <name evidence="7" type="ORF">Ddye_004780</name>
</gene>
<dbReference type="InterPro" id="IPR001878">
    <property type="entry name" value="Znf_CCHC"/>
</dbReference>
<dbReference type="SUPFAM" id="SSF57756">
    <property type="entry name" value="Retrovirus zinc finger-like domains"/>
    <property type="match status" value="1"/>
</dbReference>
<evidence type="ECO:0000256" key="1">
    <source>
        <dbReference type="ARBA" id="ARBA00022723"/>
    </source>
</evidence>
<evidence type="ECO:0000256" key="4">
    <source>
        <dbReference type="PROSITE-ProRule" id="PRU00047"/>
    </source>
</evidence>
<feature type="domain" description="SWIM-type" evidence="6">
    <location>
        <begin position="149"/>
        <end position="181"/>
    </location>
</feature>
<evidence type="ECO:0000259" key="5">
    <source>
        <dbReference type="PROSITE" id="PS50158"/>
    </source>
</evidence>
<dbReference type="Pfam" id="PF04434">
    <property type="entry name" value="SWIM"/>
    <property type="match status" value="1"/>
</dbReference>
<dbReference type="Gene3D" id="4.10.60.10">
    <property type="entry name" value="Zinc finger, CCHC-type"/>
    <property type="match status" value="1"/>
</dbReference>
<organism evidence="7 8">
    <name type="scientific">Dipteronia dyeriana</name>
    <dbReference type="NCBI Taxonomy" id="168575"/>
    <lineage>
        <taxon>Eukaryota</taxon>
        <taxon>Viridiplantae</taxon>
        <taxon>Streptophyta</taxon>
        <taxon>Embryophyta</taxon>
        <taxon>Tracheophyta</taxon>
        <taxon>Spermatophyta</taxon>
        <taxon>Magnoliopsida</taxon>
        <taxon>eudicotyledons</taxon>
        <taxon>Gunneridae</taxon>
        <taxon>Pentapetalae</taxon>
        <taxon>rosids</taxon>
        <taxon>malvids</taxon>
        <taxon>Sapindales</taxon>
        <taxon>Sapindaceae</taxon>
        <taxon>Hippocastanoideae</taxon>
        <taxon>Acereae</taxon>
        <taxon>Dipteronia</taxon>
    </lineage>
</organism>
<dbReference type="PROSITE" id="PS50966">
    <property type="entry name" value="ZF_SWIM"/>
    <property type="match status" value="1"/>
</dbReference>
<evidence type="ECO:0000256" key="2">
    <source>
        <dbReference type="ARBA" id="ARBA00022771"/>
    </source>
</evidence>
<dbReference type="PANTHER" id="PTHR31973:SF195">
    <property type="entry name" value="MUDR FAMILY TRANSPOSASE"/>
    <property type="match status" value="1"/>
</dbReference>
<reference evidence="7" key="1">
    <citation type="journal article" date="2023" name="Plant J.">
        <title>Genome sequences and population genomics provide insights into the demographic history, inbreeding, and mutation load of two 'living fossil' tree species of Dipteronia.</title>
        <authorList>
            <person name="Feng Y."/>
            <person name="Comes H.P."/>
            <person name="Chen J."/>
            <person name="Zhu S."/>
            <person name="Lu R."/>
            <person name="Zhang X."/>
            <person name="Li P."/>
            <person name="Qiu J."/>
            <person name="Olsen K.M."/>
            <person name="Qiu Y."/>
        </authorList>
    </citation>
    <scope>NUCLEOTIDE SEQUENCE</scope>
    <source>
        <strain evidence="7">KIB01</strain>
    </source>
</reference>
<dbReference type="InterPro" id="IPR007527">
    <property type="entry name" value="Znf_SWIM"/>
</dbReference>
<evidence type="ECO:0000313" key="7">
    <source>
        <dbReference type="EMBL" id="KAK2658247.1"/>
    </source>
</evidence>
<evidence type="ECO:0000259" key="6">
    <source>
        <dbReference type="PROSITE" id="PS50966"/>
    </source>
</evidence>
<keyword evidence="1" id="KW-0479">Metal-binding</keyword>
<dbReference type="GO" id="GO:0003676">
    <property type="term" value="F:nucleic acid binding"/>
    <property type="evidence" value="ECO:0007669"/>
    <property type="project" value="InterPro"/>
</dbReference>
<feature type="domain" description="CCHC-type" evidence="5">
    <location>
        <begin position="254"/>
        <end position="269"/>
    </location>
</feature>
<sequence>MCKQRDDVINLYYRATYTYCIEEFEREMAELKDTHLKCYDNLLEIGIEKISRVRSPKRRYKMMTTNIVESMNSCLLAIQKLPIASIAEFIRDLLQRWFQDRRTNAREISTYLIRYADDHIKQRVLQSQRCKVHPIDCNRFKVDDKWTDTIVDLEQCSCSCRQSDLDELPCIHVMAVARLKGMPMTALCSDFYTTGWLKHAYSMIVNPVPKPEAWNIPDEIFHRIILPWEKKRLTGRPKKSRIPSAREFQKQKLCSNCGGKGHNKRSCPNPTCSTSKPLKKHVLAAFASKKDIID</sequence>
<dbReference type="InterPro" id="IPR006564">
    <property type="entry name" value="Znf_PMZ"/>
</dbReference>
<dbReference type="PROSITE" id="PS50158">
    <property type="entry name" value="ZF_CCHC"/>
    <property type="match status" value="1"/>
</dbReference>
<accession>A0AAD9XFF0</accession>
<dbReference type="GO" id="GO:0008270">
    <property type="term" value="F:zinc ion binding"/>
    <property type="evidence" value="ECO:0007669"/>
    <property type="project" value="UniProtKB-KW"/>
</dbReference>
<evidence type="ECO:0008006" key="9">
    <source>
        <dbReference type="Google" id="ProtNLM"/>
    </source>
</evidence>
<dbReference type="AlphaFoldDB" id="A0AAD9XFF0"/>